<gene>
    <name evidence="1" type="ORF">DVH29_03750</name>
</gene>
<dbReference type="PANTHER" id="PTHR36849:SF1">
    <property type="entry name" value="CYTOPLASMIC PROTEIN"/>
    <property type="match status" value="1"/>
</dbReference>
<proteinExistence type="predicted"/>
<dbReference type="PANTHER" id="PTHR36849">
    <property type="entry name" value="CYTOPLASMIC PROTEIN-RELATED"/>
    <property type="match status" value="1"/>
</dbReference>
<evidence type="ECO:0000313" key="2">
    <source>
        <dbReference type="Proteomes" id="UP000253759"/>
    </source>
</evidence>
<accession>A0A369W9V8</accession>
<reference evidence="2" key="1">
    <citation type="submission" date="2018-07" db="EMBL/GenBank/DDBJ databases">
        <authorList>
            <person name="Liu B.-T."/>
            <person name="Du Z."/>
        </authorList>
    </citation>
    <scope>NUCLEOTIDE SEQUENCE [LARGE SCALE GENOMIC DNA]</scope>
    <source>
        <strain evidence="2">XYN52</strain>
    </source>
</reference>
<dbReference type="RefSeq" id="WP_114644817.1">
    <property type="nucleotide sequence ID" value="NZ_QQNH01000003.1"/>
</dbReference>
<comment type="caution">
    <text evidence="1">The sequence shown here is derived from an EMBL/GenBank/DDBJ whole genome shotgun (WGS) entry which is preliminary data.</text>
</comment>
<dbReference type="InterPro" id="IPR052552">
    <property type="entry name" value="YeaO-like"/>
</dbReference>
<sequence>MTGNSPAIKRAYEPADKEDGYRVLVDRLWPRGLHKDDAALDEWLKDVAPSTELRKWFNHDPERFPEFRRRYRKELSDNPDVEKLAALAKKGKLTLVYSARDETHNQARVLAEYLAERQRSHK</sequence>
<dbReference type="Pfam" id="PF22752">
    <property type="entry name" value="DUF488-N3i"/>
    <property type="match status" value="1"/>
</dbReference>
<dbReference type="OrthoDB" id="9790745at2"/>
<dbReference type="EMBL" id="QQNH01000003">
    <property type="protein sequence ID" value="RDE10052.1"/>
    <property type="molecule type" value="Genomic_DNA"/>
</dbReference>
<dbReference type="AlphaFoldDB" id="A0A369W9V8"/>
<keyword evidence="2" id="KW-1185">Reference proteome</keyword>
<protein>
    <submittedName>
        <fullName evidence="1">DUF488 domain-containing protein</fullName>
    </submittedName>
</protein>
<evidence type="ECO:0000313" key="1">
    <source>
        <dbReference type="EMBL" id="RDE10052.1"/>
    </source>
</evidence>
<dbReference type="Proteomes" id="UP000253759">
    <property type="component" value="Unassembled WGS sequence"/>
</dbReference>
<organism evidence="1 2">
    <name type="scientific">Pelagibacterium lacus</name>
    <dbReference type="NCBI Taxonomy" id="2282655"/>
    <lineage>
        <taxon>Bacteria</taxon>
        <taxon>Pseudomonadati</taxon>
        <taxon>Pseudomonadota</taxon>
        <taxon>Alphaproteobacteria</taxon>
        <taxon>Hyphomicrobiales</taxon>
        <taxon>Devosiaceae</taxon>
        <taxon>Pelagibacterium</taxon>
    </lineage>
</organism>
<name>A0A369W9V8_9HYPH</name>